<evidence type="ECO:0000313" key="1">
    <source>
        <dbReference type="EMBL" id="MDR6219050.1"/>
    </source>
</evidence>
<name>A0AAE4BMG7_9DEIO</name>
<organism evidence="1 2">
    <name type="scientific">Deinococcus soli</name>
    <name type="common">ex Cha et al. 2016</name>
    <dbReference type="NCBI Taxonomy" id="1309411"/>
    <lineage>
        <taxon>Bacteria</taxon>
        <taxon>Thermotogati</taxon>
        <taxon>Deinococcota</taxon>
        <taxon>Deinococci</taxon>
        <taxon>Deinococcales</taxon>
        <taxon>Deinococcaceae</taxon>
        <taxon>Deinococcus</taxon>
    </lineage>
</organism>
<gene>
    <name evidence="1" type="ORF">J2Y00_002647</name>
</gene>
<evidence type="ECO:0000313" key="2">
    <source>
        <dbReference type="Proteomes" id="UP001185331"/>
    </source>
</evidence>
<dbReference type="EMBL" id="JAVDQK010000005">
    <property type="protein sequence ID" value="MDR6219050.1"/>
    <property type="molecule type" value="Genomic_DNA"/>
</dbReference>
<dbReference type="AlphaFoldDB" id="A0AAE4BMG7"/>
<comment type="caution">
    <text evidence="1">The sequence shown here is derived from an EMBL/GenBank/DDBJ whole genome shotgun (WGS) entry which is preliminary data.</text>
</comment>
<reference evidence="1" key="1">
    <citation type="submission" date="2023-07" db="EMBL/GenBank/DDBJ databases">
        <title>Sorghum-associated microbial communities from plants grown in Nebraska, USA.</title>
        <authorList>
            <person name="Schachtman D."/>
        </authorList>
    </citation>
    <scope>NUCLEOTIDE SEQUENCE</scope>
    <source>
        <strain evidence="1">BE330</strain>
    </source>
</reference>
<keyword evidence="1" id="KW-0687">Ribonucleoprotein</keyword>
<dbReference type="Proteomes" id="UP001185331">
    <property type="component" value="Unassembled WGS sequence"/>
</dbReference>
<dbReference type="SUPFAM" id="SSF46785">
    <property type="entry name" value="Winged helix' DNA-binding domain"/>
    <property type="match status" value="1"/>
</dbReference>
<dbReference type="GO" id="GO:0005840">
    <property type="term" value="C:ribosome"/>
    <property type="evidence" value="ECO:0007669"/>
    <property type="project" value="UniProtKB-KW"/>
</dbReference>
<protein>
    <submittedName>
        <fullName evidence="1">Ribosomal protein S19E (S16A)</fullName>
    </submittedName>
</protein>
<dbReference type="InterPro" id="IPR036390">
    <property type="entry name" value="WH_DNA-bd_sf"/>
</dbReference>
<keyword evidence="1" id="KW-0689">Ribosomal protein</keyword>
<proteinExistence type="predicted"/>
<sequence length="263" mass="29591">MNTIQVKVDNGQVQAVFIDGAPLLELLRACEDPHASKDEHSVAGGYAPTPHPGALMLSRIRDRHFRHHGEVPLLECDCGVTGCWTLTLHVAVTATTVTWSAFRQVHRHHWDYRALGPFQFDRAQYVKALSRARGVRKGERHRRVSNTEKREHLRAARVAHLTKKLTRQPRFTEDALRALFPSDELRDANLAALAPFAGHARRELLSLLEARGLLRCHPQGRRIQIELTPQGRALLDPVTLAAPRPVKTRVRLRRPAAPPAATR</sequence>
<accession>A0AAE4BMG7</accession>
<dbReference type="RefSeq" id="WP_309854123.1">
    <property type="nucleotide sequence ID" value="NZ_JAVDQJ010000004.1"/>
</dbReference>